<evidence type="ECO:0000256" key="1">
    <source>
        <dbReference type="SAM" id="Phobius"/>
    </source>
</evidence>
<feature type="transmembrane region" description="Helical" evidence="1">
    <location>
        <begin position="140"/>
        <end position="161"/>
    </location>
</feature>
<dbReference type="InterPro" id="IPR018750">
    <property type="entry name" value="DUF2306_membrane"/>
</dbReference>
<feature type="transmembrane region" description="Helical" evidence="1">
    <location>
        <begin position="213"/>
        <end position="230"/>
    </location>
</feature>
<organism evidence="2 3">
    <name type="scientific">Pseudoalteromonas luteoviolacea DSM 6061</name>
    <dbReference type="NCBI Taxonomy" id="1365250"/>
    <lineage>
        <taxon>Bacteria</taxon>
        <taxon>Pseudomonadati</taxon>
        <taxon>Pseudomonadota</taxon>
        <taxon>Gammaproteobacteria</taxon>
        <taxon>Alteromonadales</taxon>
        <taxon>Pseudoalteromonadaceae</taxon>
        <taxon>Pseudoalteromonas</taxon>
    </lineage>
</organism>
<proteinExistence type="predicted"/>
<evidence type="ECO:0000313" key="2">
    <source>
        <dbReference type="EMBL" id="KZN40280.1"/>
    </source>
</evidence>
<feature type="transmembrane region" description="Helical" evidence="1">
    <location>
        <begin position="107"/>
        <end position="128"/>
    </location>
</feature>
<dbReference type="PATRIC" id="fig|1365250.3.peg.1731"/>
<dbReference type="Proteomes" id="UP000076643">
    <property type="component" value="Unassembled WGS sequence"/>
</dbReference>
<gene>
    <name evidence="2" type="ORF">N475_12505</name>
</gene>
<sequence>MCIETKSELKMTAQLQHTKQDNKFNWPVVISLFLLTAIPGIPAIFIVALVLLGDGAIAGVSQLINAQYFYAPAAILTHGSTGALFFLTMPWQFSPRIRMRRPIWHKVSGRIAVVSGCLMAMSGVWMHIALSPDELGGRFIALVILSMSICIAFSVAVVHVVKGRIAQHQIWMMRAVALALAAITPLFTGAILQLVFSAWTGLYEVLAALHHDYDRLIAIVINLIVVEWVIQQKRIPWREGSALTQ</sequence>
<keyword evidence="1" id="KW-1133">Transmembrane helix</keyword>
<feature type="transmembrane region" description="Helical" evidence="1">
    <location>
        <begin position="173"/>
        <end position="201"/>
    </location>
</feature>
<evidence type="ECO:0008006" key="4">
    <source>
        <dbReference type="Google" id="ProtNLM"/>
    </source>
</evidence>
<dbReference type="AlphaFoldDB" id="A0A166XG38"/>
<feature type="transmembrane region" description="Helical" evidence="1">
    <location>
        <begin position="24"/>
        <end position="48"/>
    </location>
</feature>
<comment type="caution">
    <text evidence="2">The sequence shown here is derived from an EMBL/GenBank/DDBJ whole genome shotgun (WGS) entry which is preliminary data.</text>
</comment>
<keyword evidence="3" id="KW-1185">Reference proteome</keyword>
<dbReference type="Pfam" id="PF10067">
    <property type="entry name" value="DUF2306"/>
    <property type="match status" value="1"/>
</dbReference>
<accession>A0A166XG38</accession>
<reference evidence="2 3" key="1">
    <citation type="submission" date="2013-07" db="EMBL/GenBank/DDBJ databases">
        <title>Comparative Genomic and Metabolomic Analysis of Twelve Strains of Pseudoalteromonas luteoviolacea.</title>
        <authorList>
            <person name="Vynne N.G."/>
            <person name="Mansson M."/>
            <person name="Gram L."/>
        </authorList>
    </citation>
    <scope>NUCLEOTIDE SEQUENCE [LARGE SCALE GENOMIC DNA]</scope>
    <source>
        <strain evidence="2 3">DSM 6061</strain>
    </source>
</reference>
<protein>
    <recommendedName>
        <fullName evidence="4">DUF2306 domain-containing protein</fullName>
    </recommendedName>
</protein>
<keyword evidence="1" id="KW-0812">Transmembrane</keyword>
<name>A0A166XG38_9GAMM</name>
<dbReference type="EMBL" id="AUYB01000096">
    <property type="protein sequence ID" value="KZN40280.1"/>
    <property type="molecule type" value="Genomic_DNA"/>
</dbReference>
<feature type="transmembrane region" description="Helical" evidence="1">
    <location>
        <begin position="68"/>
        <end position="87"/>
    </location>
</feature>
<evidence type="ECO:0000313" key="3">
    <source>
        <dbReference type="Proteomes" id="UP000076643"/>
    </source>
</evidence>
<keyword evidence="1" id="KW-0472">Membrane</keyword>